<evidence type="ECO:0008006" key="3">
    <source>
        <dbReference type="Google" id="ProtNLM"/>
    </source>
</evidence>
<dbReference type="Gene3D" id="1.10.620.20">
    <property type="entry name" value="Ribonucleotide Reductase, subunit A"/>
    <property type="match status" value="1"/>
</dbReference>
<dbReference type="EMBL" id="CP047423">
    <property type="protein sequence ID" value="QPD04259.1"/>
    <property type="molecule type" value="Genomic_DNA"/>
</dbReference>
<dbReference type="SUPFAM" id="SSF47240">
    <property type="entry name" value="Ferritin-like"/>
    <property type="match status" value="1"/>
</dbReference>
<protein>
    <recommendedName>
        <fullName evidence="3">Ferritin-like domain-containing protein</fullName>
    </recommendedName>
</protein>
<sequence>MLVRPDEKVPIARLLTFLEHGERMAHDCAKAQSALSKDAGTQRFLISQAKQEAMHAVVFQGAIAWLAPKHLRDAPFLPALEEYRTLLAEALARHDLLETFLAEQVVLEGLGEAILTRIEQGLAKRAAPFGRLRRILLRQEEAHHGFGRQQLARAVERGETDPQSLRRQAEQYLALTDAMVLTLCDLFDSINEDAAAWAHDVRTFLPDWCSA</sequence>
<dbReference type="Proteomes" id="UP000593737">
    <property type="component" value="Chromosome"/>
</dbReference>
<reference evidence="1 2" key="1">
    <citation type="journal article" date="2020" name="ISME J.">
        <title>Enrichment and physiological characterization of a novel comammox Nitrospira indicates ammonium inhibition of complete nitrification.</title>
        <authorList>
            <person name="Sakoula D."/>
            <person name="Koch H."/>
            <person name="Frank J."/>
            <person name="Jetten M.S.M."/>
            <person name="van Kessel M.A.H.J."/>
            <person name="Lucker S."/>
        </authorList>
    </citation>
    <scope>NUCLEOTIDE SEQUENCE [LARGE SCALE GENOMIC DNA]</scope>
    <source>
        <strain evidence="1">Comreactor17</strain>
    </source>
</reference>
<dbReference type="AlphaFoldDB" id="A0A7S8IZN2"/>
<dbReference type="InterPro" id="IPR009078">
    <property type="entry name" value="Ferritin-like_SF"/>
</dbReference>
<evidence type="ECO:0000313" key="1">
    <source>
        <dbReference type="EMBL" id="QPD04259.1"/>
    </source>
</evidence>
<dbReference type="InterPro" id="IPR012348">
    <property type="entry name" value="RNR-like"/>
</dbReference>
<dbReference type="GO" id="GO:0016491">
    <property type="term" value="F:oxidoreductase activity"/>
    <property type="evidence" value="ECO:0007669"/>
    <property type="project" value="InterPro"/>
</dbReference>
<organism evidence="1 2">
    <name type="scientific">Candidatus Nitrospira kreftii</name>
    <dbReference type="NCBI Taxonomy" id="2652173"/>
    <lineage>
        <taxon>Bacteria</taxon>
        <taxon>Pseudomonadati</taxon>
        <taxon>Nitrospirota</taxon>
        <taxon>Nitrospiria</taxon>
        <taxon>Nitrospirales</taxon>
        <taxon>Nitrospiraceae</taxon>
        <taxon>Nitrospira</taxon>
    </lineage>
</organism>
<gene>
    <name evidence="1" type="ORF">Nkreftii_002033</name>
</gene>
<name>A0A7S8IZN2_9BACT</name>
<dbReference type="KEGG" id="nkf:Nkreftii_002033"/>
<evidence type="ECO:0000313" key="2">
    <source>
        <dbReference type="Proteomes" id="UP000593737"/>
    </source>
</evidence>
<accession>A0A7S8IZN2</accession>
<proteinExistence type="predicted"/>